<feature type="region of interest" description="Disordered" evidence="1">
    <location>
        <begin position="1"/>
        <end position="240"/>
    </location>
</feature>
<feature type="compositionally biased region" description="Basic and acidic residues" evidence="1">
    <location>
        <begin position="140"/>
        <end position="168"/>
    </location>
</feature>
<dbReference type="AlphaFoldDB" id="A0A0P0WKY0"/>
<reference evidence="2 3" key="2">
    <citation type="journal article" date="2013" name="Plant Cell Physiol.">
        <title>Rice Annotation Project Database (RAP-DB): an integrative and interactive database for rice genomics.</title>
        <authorList>
            <person name="Sakai H."/>
            <person name="Lee S.S."/>
            <person name="Tanaka T."/>
            <person name="Numa H."/>
            <person name="Kim J."/>
            <person name="Kawahara Y."/>
            <person name="Wakimoto H."/>
            <person name="Yang C.C."/>
            <person name="Iwamoto M."/>
            <person name="Abe T."/>
            <person name="Yamada Y."/>
            <person name="Muto A."/>
            <person name="Inokuchi H."/>
            <person name="Ikemura T."/>
            <person name="Matsumoto T."/>
            <person name="Sasaki T."/>
            <person name="Itoh T."/>
        </authorList>
    </citation>
    <scope>NUCLEOTIDE SEQUENCE [LARGE SCALE GENOMIC DNA]</scope>
    <source>
        <strain evidence="3">cv. Nipponbare</strain>
    </source>
</reference>
<name>A0A0P0WKY0_ORYSJ</name>
<feature type="compositionally biased region" description="Basic and acidic residues" evidence="1">
    <location>
        <begin position="67"/>
        <end position="76"/>
    </location>
</feature>
<sequence>MAPLTFLMRQKAMMRKPTTASQKRHRAIGERHDRRHGRALRRRARAERDERRRAEPDEAHAFAALQPDERQEEPDPRRRRYPDGLGDELGELGAQADEGDEEEDESLEEDGGERGAVGERAGAMEPDDRVGEVGIGAHPGGERDGQVGEGAHDEGADNRRRRRGDDQVAARAGHAGGVPGVHGREPARRGRRVAVVGGAGGAGVGEDGGVDGEDVGHGEERGRPGAELRGERRPARRQLE</sequence>
<dbReference type="Proteomes" id="UP000059680">
    <property type="component" value="Chromosome 5"/>
</dbReference>
<gene>
    <name evidence="2" type="ordered locus">Os05g0332801</name>
    <name evidence="2" type="ORF">OSNPB_050332801</name>
</gene>
<proteinExistence type="predicted"/>
<reference evidence="3" key="1">
    <citation type="journal article" date="2005" name="Nature">
        <title>The map-based sequence of the rice genome.</title>
        <authorList>
            <consortium name="International rice genome sequencing project (IRGSP)"/>
            <person name="Matsumoto T."/>
            <person name="Wu J."/>
            <person name="Kanamori H."/>
            <person name="Katayose Y."/>
            <person name="Fujisawa M."/>
            <person name="Namiki N."/>
            <person name="Mizuno H."/>
            <person name="Yamamoto K."/>
            <person name="Antonio B.A."/>
            <person name="Baba T."/>
            <person name="Sakata K."/>
            <person name="Nagamura Y."/>
            <person name="Aoki H."/>
            <person name="Arikawa K."/>
            <person name="Arita K."/>
            <person name="Bito T."/>
            <person name="Chiden Y."/>
            <person name="Fujitsuka N."/>
            <person name="Fukunaka R."/>
            <person name="Hamada M."/>
            <person name="Harada C."/>
            <person name="Hayashi A."/>
            <person name="Hijishita S."/>
            <person name="Honda M."/>
            <person name="Hosokawa S."/>
            <person name="Ichikawa Y."/>
            <person name="Idonuma A."/>
            <person name="Iijima M."/>
            <person name="Ikeda M."/>
            <person name="Ikeno M."/>
            <person name="Ito K."/>
            <person name="Ito S."/>
            <person name="Ito T."/>
            <person name="Ito Y."/>
            <person name="Ito Y."/>
            <person name="Iwabuchi A."/>
            <person name="Kamiya K."/>
            <person name="Karasawa W."/>
            <person name="Kurita K."/>
            <person name="Katagiri S."/>
            <person name="Kikuta A."/>
            <person name="Kobayashi H."/>
            <person name="Kobayashi N."/>
            <person name="Machita K."/>
            <person name="Maehara T."/>
            <person name="Masukawa M."/>
            <person name="Mizubayashi T."/>
            <person name="Mukai Y."/>
            <person name="Nagasaki H."/>
            <person name="Nagata Y."/>
            <person name="Naito S."/>
            <person name="Nakashima M."/>
            <person name="Nakama Y."/>
            <person name="Nakamichi Y."/>
            <person name="Nakamura M."/>
            <person name="Meguro A."/>
            <person name="Negishi M."/>
            <person name="Ohta I."/>
            <person name="Ohta T."/>
            <person name="Okamoto M."/>
            <person name="Ono N."/>
            <person name="Saji S."/>
            <person name="Sakaguchi M."/>
            <person name="Sakai K."/>
            <person name="Shibata M."/>
            <person name="Shimokawa T."/>
            <person name="Song J."/>
            <person name="Takazaki Y."/>
            <person name="Terasawa K."/>
            <person name="Tsugane M."/>
            <person name="Tsuji K."/>
            <person name="Ueda S."/>
            <person name="Waki K."/>
            <person name="Yamagata H."/>
            <person name="Yamamoto M."/>
            <person name="Yamamoto S."/>
            <person name="Yamane H."/>
            <person name="Yoshiki S."/>
            <person name="Yoshihara R."/>
            <person name="Yukawa K."/>
            <person name="Zhong H."/>
            <person name="Yano M."/>
            <person name="Yuan Q."/>
            <person name="Ouyang S."/>
            <person name="Liu J."/>
            <person name="Jones K.M."/>
            <person name="Gansberger K."/>
            <person name="Moffat K."/>
            <person name="Hill J."/>
            <person name="Bera J."/>
            <person name="Fadrosh D."/>
            <person name="Jin S."/>
            <person name="Johri S."/>
            <person name="Kim M."/>
            <person name="Overton L."/>
            <person name="Reardon M."/>
            <person name="Tsitrin T."/>
            <person name="Vuong H."/>
            <person name="Weaver B."/>
            <person name="Ciecko A."/>
            <person name="Tallon L."/>
            <person name="Jackson J."/>
            <person name="Pai G."/>
            <person name="Aken S.V."/>
            <person name="Utterback T."/>
            <person name="Reidmuller S."/>
            <person name="Feldblyum T."/>
            <person name="Hsiao J."/>
            <person name="Zismann V."/>
            <person name="Iobst S."/>
            <person name="de Vazeille A.R."/>
            <person name="Buell C.R."/>
            <person name="Ying K."/>
            <person name="Li Y."/>
            <person name="Lu T."/>
            <person name="Huang Y."/>
            <person name="Zhao Q."/>
            <person name="Feng Q."/>
            <person name="Zhang L."/>
            <person name="Zhu J."/>
            <person name="Weng Q."/>
            <person name="Mu J."/>
            <person name="Lu Y."/>
            <person name="Fan D."/>
            <person name="Liu Y."/>
            <person name="Guan J."/>
            <person name="Zhang Y."/>
            <person name="Yu S."/>
            <person name="Liu X."/>
            <person name="Zhang Y."/>
            <person name="Hong G."/>
            <person name="Han B."/>
            <person name="Choisne N."/>
            <person name="Demange N."/>
            <person name="Orjeda G."/>
            <person name="Samain S."/>
            <person name="Cattolico L."/>
            <person name="Pelletier E."/>
            <person name="Couloux A."/>
            <person name="Segurens B."/>
            <person name="Wincker P."/>
            <person name="D'Hont A."/>
            <person name="Scarpelli C."/>
            <person name="Weissenbach J."/>
            <person name="Salanoubat M."/>
            <person name="Quetier F."/>
            <person name="Yu Y."/>
            <person name="Kim H.R."/>
            <person name="Rambo T."/>
            <person name="Currie J."/>
            <person name="Collura K."/>
            <person name="Luo M."/>
            <person name="Yang T."/>
            <person name="Ammiraju J.S.S."/>
            <person name="Engler F."/>
            <person name="Soderlund C."/>
            <person name="Wing R.A."/>
            <person name="Palmer L.E."/>
            <person name="de la Bastide M."/>
            <person name="Spiegel L."/>
            <person name="Nascimento L."/>
            <person name="Zutavern T."/>
            <person name="O'Shaughnessy A."/>
            <person name="Dike S."/>
            <person name="Dedhia N."/>
            <person name="Preston R."/>
            <person name="Balija V."/>
            <person name="McCombie W.R."/>
            <person name="Chow T."/>
            <person name="Chen H."/>
            <person name="Chung M."/>
            <person name="Chen C."/>
            <person name="Shaw J."/>
            <person name="Wu H."/>
            <person name="Hsiao K."/>
            <person name="Chao Y."/>
            <person name="Chu M."/>
            <person name="Cheng C."/>
            <person name="Hour A."/>
            <person name="Lee P."/>
            <person name="Lin S."/>
            <person name="Lin Y."/>
            <person name="Liou J."/>
            <person name="Liu S."/>
            <person name="Hsing Y."/>
            <person name="Raghuvanshi S."/>
            <person name="Mohanty A."/>
            <person name="Bharti A.K."/>
            <person name="Gaur A."/>
            <person name="Gupta V."/>
            <person name="Kumar D."/>
            <person name="Ravi V."/>
            <person name="Vij S."/>
            <person name="Kapur A."/>
            <person name="Khurana P."/>
            <person name="Khurana P."/>
            <person name="Khurana J.P."/>
            <person name="Tyagi A.K."/>
            <person name="Gaikwad K."/>
            <person name="Singh A."/>
            <person name="Dalal V."/>
            <person name="Srivastava S."/>
            <person name="Dixit A."/>
            <person name="Pal A.K."/>
            <person name="Ghazi I.A."/>
            <person name="Yadav M."/>
            <person name="Pandit A."/>
            <person name="Bhargava A."/>
            <person name="Sureshbabu K."/>
            <person name="Batra K."/>
            <person name="Sharma T.R."/>
            <person name="Mohapatra T."/>
            <person name="Singh N.K."/>
            <person name="Messing J."/>
            <person name="Nelson A.B."/>
            <person name="Fuks G."/>
            <person name="Kavchok S."/>
            <person name="Keizer G."/>
            <person name="Linton E."/>
            <person name="Llaca V."/>
            <person name="Song R."/>
            <person name="Tanyolac B."/>
            <person name="Young S."/>
            <person name="Ho-Il K."/>
            <person name="Hahn J.H."/>
            <person name="Sangsakoo G."/>
            <person name="Vanavichit A."/>
            <person name="de Mattos Luiz.A.T."/>
            <person name="Zimmer P.D."/>
            <person name="Malone G."/>
            <person name="Dellagostin O."/>
            <person name="de Oliveira A.C."/>
            <person name="Bevan M."/>
            <person name="Bancroft I."/>
            <person name="Minx P."/>
            <person name="Cordum H."/>
            <person name="Wilson R."/>
            <person name="Cheng Z."/>
            <person name="Jin W."/>
            <person name="Jiang J."/>
            <person name="Leong S.A."/>
            <person name="Iwama H."/>
            <person name="Gojobori T."/>
            <person name="Itoh T."/>
            <person name="Niimura Y."/>
            <person name="Fujii Y."/>
            <person name="Habara T."/>
            <person name="Sakai H."/>
            <person name="Sato Y."/>
            <person name="Wilson G."/>
            <person name="Kumar K."/>
            <person name="McCouch S."/>
            <person name="Juretic N."/>
            <person name="Hoen D."/>
            <person name="Wright S."/>
            <person name="Bruskiewich R."/>
            <person name="Bureau T."/>
            <person name="Miyao A."/>
            <person name="Hirochika H."/>
            <person name="Nishikawa T."/>
            <person name="Kadowaki K."/>
            <person name="Sugiura M."/>
            <person name="Burr B."/>
            <person name="Sasaki T."/>
        </authorList>
    </citation>
    <scope>NUCLEOTIDE SEQUENCE [LARGE SCALE GENOMIC DNA]</scope>
    <source>
        <strain evidence="3">cv. Nipponbare</strain>
    </source>
</reference>
<reference evidence="2 3" key="3">
    <citation type="journal article" date="2013" name="Rice">
        <title>Improvement of the Oryza sativa Nipponbare reference genome using next generation sequence and optical map data.</title>
        <authorList>
            <person name="Kawahara Y."/>
            <person name="de la Bastide M."/>
            <person name="Hamilton J.P."/>
            <person name="Kanamori H."/>
            <person name="McCombie W.R."/>
            <person name="Ouyang S."/>
            <person name="Schwartz D.C."/>
            <person name="Tanaka T."/>
            <person name="Wu J."/>
            <person name="Zhou S."/>
            <person name="Childs K.L."/>
            <person name="Davidson R.M."/>
            <person name="Lin H."/>
            <person name="Quesada-Ocampo L."/>
            <person name="Vaillancourt B."/>
            <person name="Sakai H."/>
            <person name="Lee S.S."/>
            <person name="Kim J."/>
            <person name="Numa H."/>
            <person name="Itoh T."/>
            <person name="Buell C.R."/>
            <person name="Matsumoto T."/>
        </authorList>
    </citation>
    <scope>NUCLEOTIDE SEQUENCE [LARGE SCALE GENOMIC DNA]</scope>
    <source>
        <strain evidence="3">cv. Nipponbare</strain>
    </source>
</reference>
<feature type="compositionally biased region" description="Gly residues" evidence="1">
    <location>
        <begin position="197"/>
        <end position="207"/>
    </location>
</feature>
<feature type="compositionally biased region" description="Basic residues" evidence="1">
    <location>
        <begin position="33"/>
        <end position="45"/>
    </location>
</feature>
<evidence type="ECO:0000256" key="1">
    <source>
        <dbReference type="SAM" id="MobiDB-lite"/>
    </source>
</evidence>
<feature type="compositionally biased region" description="Acidic residues" evidence="1">
    <location>
        <begin position="97"/>
        <end position="111"/>
    </location>
</feature>
<keyword evidence="3" id="KW-1185">Reference proteome</keyword>
<accession>A0A0P0WKY0</accession>
<dbReference type="Gramene" id="Os05t0332801-00">
    <property type="protein sequence ID" value="Os05t0332801-00"/>
    <property type="gene ID" value="Os05g0332801"/>
</dbReference>
<dbReference type="EMBL" id="AP014961">
    <property type="protein sequence ID" value="BAS93438.1"/>
    <property type="molecule type" value="Genomic_DNA"/>
</dbReference>
<organism evidence="2 3">
    <name type="scientific">Oryza sativa subsp. japonica</name>
    <name type="common">Rice</name>
    <dbReference type="NCBI Taxonomy" id="39947"/>
    <lineage>
        <taxon>Eukaryota</taxon>
        <taxon>Viridiplantae</taxon>
        <taxon>Streptophyta</taxon>
        <taxon>Embryophyta</taxon>
        <taxon>Tracheophyta</taxon>
        <taxon>Spermatophyta</taxon>
        <taxon>Magnoliopsida</taxon>
        <taxon>Liliopsida</taxon>
        <taxon>Poales</taxon>
        <taxon>Poaceae</taxon>
        <taxon>BOP clade</taxon>
        <taxon>Oryzoideae</taxon>
        <taxon>Oryzeae</taxon>
        <taxon>Oryzinae</taxon>
        <taxon>Oryza</taxon>
        <taxon>Oryza sativa</taxon>
    </lineage>
</organism>
<feature type="compositionally biased region" description="Basic and acidic residues" evidence="1">
    <location>
        <begin position="46"/>
        <end position="60"/>
    </location>
</feature>
<evidence type="ECO:0000313" key="2">
    <source>
        <dbReference type="EMBL" id="BAS93438.1"/>
    </source>
</evidence>
<feature type="compositionally biased region" description="Basic and acidic residues" evidence="1">
    <location>
        <begin position="214"/>
        <end position="240"/>
    </location>
</feature>
<protein>
    <submittedName>
        <fullName evidence="2">Os05g0332801 protein</fullName>
    </submittedName>
</protein>
<dbReference type="InParanoid" id="A0A0P0WKY0"/>
<dbReference type="PaxDb" id="39947-A0A0P0WKY0"/>
<evidence type="ECO:0000313" key="3">
    <source>
        <dbReference type="Proteomes" id="UP000059680"/>
    </source>
</evidence>
<feature type="non-terminal residue" evidence="2">
    <location>
        <position position="240"/>
    </location>
</feature>